<dbReference type="Proteomes" id="UP000824076">
    <property type="component" value="Unassembled WGS sequence"/>
</dbReference>
<dbReference type="AlphaFoldDB" id="A0A9D1IMH1"/>
<reference evidence="2" key="2">
    <citation type="journal article" date="2021" name="PeerJ">
        <title>Extensive microbial diversity within the chicken gut microbiome revealed by metagenomics and culture.</title>
        <authorList>
            <person name="Gilroy R."/>
            <person name="Ravi A."/>
            <person name="Getino M."/>
            <person name="Pursley I."/>
            <person name="Horton D.L."/>
            <person name="Alikhan N.F."/>
            <person name="Baker D."/>
            <person name="Gharbi K."/>
            <person name="Hall N."/>
            <person name="Watson M."/>
            <person name="Adriaenssens E.M."/>
            <person name="Foster-Nyarko E."/>
            <person name="Jarju S."/>
            <person name="Secka A."/>
            <person name="Antonio M."/>
            <person name="Oren A."/>
            <person name="Chaudhuri R.R."/>
            <person name="La Ragione R."/>
            <person name="Hildebrand F."/>
            <person name="Pallen M.J."/>
        </authorList>
    </citation>
    <scope>NUCLEOTIDE SEQUENCE</scope>
    <source>
        <strain evidence="2">17073</strain>
    </source>
</reference>
<reference evidence="2" key="1">
    <citation type="submission" date="2020-10" db="EMBL/GenBank/DDBJ databases">
        <authorList>
            <person name="Gilroy R."/>
        </authorList>
    </citation>
    <scope>NUCLEOTIDE SEQUENCE</scope>
    <source>
        <strain evidence="2">17073</strain>
    </source>
</reference>
<evidence type="ECO:0000313" key="2">
    <source>
        <dbReference type="EMBL" id="HIU38704.1"/>
    </source>
</evidence>
<dbReference type="InterPro" id="IPR011467">
    <property type="entry name" value="DUF1573"/>
</dbReference>
<dbReference type="Gene3D" id="2.60.40.10">
    <property type="entry name" value="Immunoglobulins"/>
    <property type="match status" value="1"/>
</dbReference>
<comment type="caution">
    <text evidence="2">The sequence shown here is derived from an EMBL/GenBank/DDBJ whole genome shotgun (WGS) entry which is preliminary data.</text>
</comment>
<dbReference type="Pfam" id="PF07610">
    <property type="entry name" value="DUF1573"/>
    <property type="match status" value="1"/>
</dbReference>
<dbReference type="PANTHER" id="PTHR37833">
    <property type="entry name" value="LIPOPROTEIN-RELATED"/>
    <property type="match status" value="1"/>
</dbReference>
<keyword evidence="1" id="KW-0732">Signal</keyword>
<evidence type="ECO:0000256" key="1">
    <source>
        <dbReference type="SAM" id="SignalP"/>
    </source>
</evidence>
<evidence type="ECO:0000313" key="3">
    <source>
        <dbReference type="Proteomes" id="UP000824076"/>
    </source>
</evidence>
<name>A0A9D1IMH1_9BACT</name>
<accession>A0A9D1IMH1</accession>
<dbReference type="PANTHER" id="PTHR37833:SF1">
    <property type="entry name" value="SIGNAL PEPTIDE PROTEIN"/>
    <property type="match status" value="1"/>
</dbReference>
<proteinExistence type="predicted"/>
<dbReference type="InterPro" id="IPR013783">
    <property type="entry name" value="Ig-like_fold"/>
</dbReference>
<organism evidence="2 3">
    <name type="scientific">Candidatus Limisoma intestinavium</name>
    <dbReference type="NCBI Taxonomy" id="2840856"/>
    <lineage>
        <taxon>Bacteria</taxon>
        <taxon>Pseudomonadati</taxon>
        <taxon>Bacteroidota</taxon>
        <taxon>Bacteroidia</taxon>
        <taxon>Bacteroidales</taxon>
        <taxon>Candidatus Limisoma</taxon>
    </lineage>
</organism>
<dbReference type="EMBL" id="DVMS01000099">
    <property type="protein sequence ID" value="HIU38704.1"/>
    <property type="molecule type" value="Genomic_DNA"/>
</dbReference>
<protein>
    <submittedName>
        <fullName evidence="2">DUF1573 domain-containing protein</fullName>
    </submittedName>
</protein>
<feature type="signal peptide" evidence="1">
    <location>
        <begin position="1"/>
        <end position="19"/>
    </location>
</feature>
<feature type="chain" id="PRO_5039643622" evidence="1">
    <location>
        <begin position="20"/>
        <end position="123"/>
    </location>
</feature>
<sequence length="123" mass="13489">MKKYLLLLLFFAVCLPVSAKEKAEIRFASRIHDFGYVKETGGNVSHEFEFENTGDAPLIIISVRRSCGCTLPTYPKKPIAPGEKGKIGVTYIPTGRQGPFDKAVTVKTNAGNVHLRIKGNVIP</sequence>
<gene>
    <name evidence="2" type="ORF">IAD18_03435</name>
</gene>